<organism evidence="4 5">
    <name type="scientific">Raphanus sativus</name>
    <name type="common">Radish</name>
    <name type="synonym">Raphanus raphanistrum var. sativus</name>
    <dbReference type="NCBI Taxonomy" id="3726"/>
    <lineage>
        <taxon>Eukaryota</taxon>
        <taxon>Viridiplantae</taxon>
        <taxon>Streptophyta</taxon>
        <taxon>Embryophyta</taxon>
        <taxon>Tracheophyta</taxon>
        <taxon>Spermatophyta</taxon>
        <taxon>Magnoliopsida</taxon>
        <taxon>eudicotyledons</taxon>
        <taxon>Gunneridae</taxon>
        <taxon>Pentapetalae</taxon>
        <taxon>rosids</taxon>
        <taxon>malvids</taxon>
        <taxon>Brassicales</taxon>
        <taxon>Brassicaceae</taxon>
        <taxon>Brassiceae</taxon>
        <taxon>Raphanus</taxon>
    </lineage>
</organism>
<proteinExistence type="predicted"/>
<protein>
    <submittedName>
        <fullName evidence="5">Glycine-rich domain-containing protein 2-like isoform X1</fullName>
    </submittedName>
</protein>
<evidence type="ECO:0000259" key="3">
    <source>
        <dbReference type="Pfam" id="PF25335"/>
    </source>
</evidence>
<keyword evidence="4" id="KW-1185">Reference proteome</keyword>
<dbReference type="PANTHER" id="PTHR34365:SF12">
    <property type="entry name" value="GENOME ASSEMBLY, CHROMOSOME: A08"/>
    <property type="match status" value="1"/>
</dbReference>
<dbReference type="PANTHER" id="PTHR34365">
    <property type="entry name" value="ENOLASE (DUF1399)"/>
    <property type="match status" value="1"/>
</dbReference>
<feature type="region of interest" description="Disordered" evidence="1">
    <location>
        <begin position="457"/>
        <end position="477"/>
    </location>
</feature>
<evidence type="ECO:0000313" key="4">
    <source>
        <dbReference type="Proteomes" id="UP000504610"/>
    </source>
</evidence>
<reference evidence="5" key="2">
    <citation type="submission" date="2025-08" db="UniProtKB">
        <authorList>
            <consortium name="RefSeq"/>
        </authorList>
    </citation>
    <scope>IDENTIFICATION</scope>
    <source>
        <tissue evidence="5">Leaf</tissue>
    </source>
</reference>
<evidence type="ECO:0000259" key="2">
    <source>
        <dbReference type="Pfam" id="PF25334"/>
    </source>
</evidence>
<evidence type="ECO:0000256" key="1">
    <source>
        <dbReference type="SAM" id="MobiDB-lite"/>
    </source>
</evidence>
<gene>
    <name evidence="5" type="primary">LOC108820940</name>
</gene>
<dbReference type="RefSeq" id="XP_056849235.1">
    <property type="nucleotide sequence ID" value="XM_056993255.1"/>
</dbReference>
<dbReference type="InterPro" id="IPR057458">
    <property type="entry name" value="GRDP_C2"/>
</dbReference>
<feature type="domain" description="GRPD C-terminal" evidence="3">
    <location>
        <begin position="179"/>
        <end position="307"/>
    </location>
</feature>
<name>A0A9W3CCK2_RAPSA</name>
<dbReference type="OrthoDB" id="2684236at2759"/>
<dbReference type="InterPro" id="IPR009836">
    <property type="entry name" value="GRDP-like"/>
</dbReference>
<sequence length="477" mass="50802">MGFALPQTQSGTQSPEVQVIEVILEIVGVKNLPDAYKGKVFVVFSKTQPDSLFNAERKLTILSESCGEKQVAMFRCEPPGELRFQLMSSKSRTLGFASLSLSEFLFQVTTTLSVEKWLELATTAKRGKDPISLRVAVSFTPPSPSPTVLHMVQARPSLKDSCFFPLVGKARLAKMSTRVVDEAETEVMSLQMRNANDAAPKGDARQVVGVKGSGGSYVLAEYDGSYWSLLDSKWSLKQKSERDGSLFEIMGERMVKVYSGRKLEYEPKHCVKMRSEQGFFMTAVEFSREHPYGKAVGLLDLKSGSFEANEKWMVLPGIVSAFILGDLLKKEGSFAAAAKETVKGNGIKEETDQVKLEEETMMNVDVSAPAEVAAEKINGGAKCYSKELNARSGCGVKSVNLVEEEGGCGGCGSGCSGGGGRCGGNGMKKSSGCGGGSCGGGSCGNCSGGCGNMIKSNANEDVPVPSPPEAPNNTVTA</sequence>
<feature type="domain" description="GRDP C2" evidence="2">
    <location>
        <begin position="17"/>
        <end position="141"/>
    </location>
</feature>
<dbReference type="InterPro" id="IPR057518">
    <property type="entry name" value="GRDP_C"/>
</dbReference>
<evidence type="ECO:0000313" key="5">
    <source>
        <dbReference type="RefSeq" id="XP_056849235.1"/>
    </source>
</evidence>
<dbReference type="KEGG" id="rsz:108820940"/>
<reference evidence="4" key="1">
    <citation type="journal article" date="2019" name="Database">
        <title>The radish genome database (RadishGD): an integrated information resource for radish genomics.</title>
        <authorList>
            <person name="Yu H.J."/>
            <person name="Baek S."/>
            <person name="Lee Y.J."/>
            <person name="Cho A."/>
            <person name="Mun J.H."/>
        </authorList>
    </citation>
    <scope>NUCLEOTIDE SEQUENCE [LARGE SCALE GENOMIC DNA]</scope>
    <source>
        <strain evidence="4">cv. WK10039</strain>
    </source>
</reference>
<dbReference type="GeneID" id="108820940"/>
<dbReference type="Proteomes" id="UP000504610">
    <property type="component" value="Chromosome 8"/>
</dbReference>
<dbReference type="Pfam" id="PF25335">
    <property type="entry name" value="GRDP_C"/>
    <property type="match status" value="1"/>
</dbReference>
<dbReference type="Pfam" id="PF25334">
    <property type="entry name" value="C2_GRDP"/>
    <property type="match status" value="1"/>
</dbReference>
<accession>A0A9W3CCK2</accession>
<dbReference type="AlphaFoldDB" id="A0A9W3CCK2"/>